<name>A0A9P0MN33_ACAOB</name>
<dbReference type="EMBL" id="CAKOFQ010008767">
    <property type="protein sequence ID" value="CAH2015907.1"/>
    <property type="molecule type" value="Genomic_DNA"/>
</dbReference>
<evidence type="ECO:0000313" key="1">
    <source>
        <dbReference type="EMBL" id="CAH2015907.1"/>
    </source>
</evidence>
<reference evidence="1" key="1">
    <citation type="submission" date="2022-03" db="EMBL/GenBank/DDBJ databases">
        <authorList>
            <person name="Sayadi A."/>
        </authorList>
    </citation>
    <scope>NUCLEOTIDE SEQUENCE</scope>
</reference>
<keyword evidence="2" id="KW-1185">Reference proteome</keyword>
<dbReference type="Proteomes" id="UP001152888">
    <property type="component" value="Unassembled WGS sequence"/>
</dbReference>
<accession>A0A9P0MN33</accession>
<sequence>MGLLRKINGYGTTGPINFTNINFIFYTSRHRYDSEHNHYLPYKTRGRWQLHLNLQQSPSIKKASGD</sequence>
<evidence type="ECO:0000313" key="2">
    <source>
        <dbReference type="Proteomes" id="UP001152888"/>
    </source>
</evidence>
<gene>
    <name evidence="1" type="ORF">ACAOBT_LOCUS35018</name>
</gene>
<protein>
    <submittedName>
        <fullName evidence="1">Uncharacterized protein</fullName>
    </submittedName>
</protein>
<comment type="caution">
    <text evidence="1">The sequence shown here is derived from an EMBL/GenBank/DDBJ whole genome shotgun (WGS) entry which is preliminary data.</text>
</comment>
<proteinExistence type="predicted"/>
<organism evidence="1 2">
    <name type="scientific">Acanthoscelides obtectus</name>
    <name type="common">Bean weevil</name>
    <name type="synonym">Bruchus obtectus</name>
    <dbReference type="NCBI Taxonomy" id="200917"/>
    <lineage>
        <taxon>Eukaryota</taxon>
        <taxon>Metazoa</taxon>
        <taxon>Ecdysozoa</taxon>
        <taxon>Arthropoda</taxon>
        <taxon>Hexapoda</taxon>
        <taxon>Insecta</taxon>
        <taxon>Pterygota</taxon>
        <taxon>Neoptera</taxon>
        <taxon>Endopterygota</taxon>
        <taxon>Coleoptera</taxon>
        <taxon>Polyphaga</taxon>
        <taxon>Cucujiformia</taxon>
        <taxon>Chrysomeloidea</taxon>
        <taxon>Chrysomelidae</taxon>
        <taxon>Bruchinae</taxon>
        <taxon>Bruchini</taxon>
        <taxon>Acanthoscelides</taxon>
    </lineage>
</organism>
<dbReference type="AlphaFoldDB" id="A0A9P0MN33"/>